<feature type="compositionally biased region" description="Low complexity" evidence="6">
    <location>
        <begin position="171"/>
        <end position="186"/>
    </location>
</feature>
<dbReference type="SUPFAM" id="SSF54171">
    <property type="entry name" value="DNA-binding domain"/>
    <property type="match status" value="1"/>
</dbReference>
<comment type="subcellular location">
    <subcellularLocation>
        <location evidence="1">Nucleus</location>
    </subcellularLocation>
</comment>
<feature type="region of interest" description="Disordered" evidence="6">
    <location>
        <begin position="151"/>
        <end position="193"/>
    </location>
</feature>
<dbReference type="InterPro" id="IPR044808">
    <property type="entry name" value="ERF_plant"/>
</dbReference>
<dbReference type="GO" id="GO:0003700">
    <property type="term" value="F:DNA-binding transcription factor activity"/>
    <property type="evidence" value="ECO:0007669"/>
    <property type="project" value="InterPro"/>
</dbReference>
<dbReference type="InterPro" id="IPR016177">
    <property type="entry name" value="DNA-bd_dom_sf"/>
</dbReference>
<feature type="compositionally biased region" description="Low complexity" evidence="6">
    <location>
        <begin position="151"/>
        <end position="160"/>
    </location>
</feature>
<evidence type="ECO:0000256" key="5">
    <source>
        <dbReference type="ARBA" id="ARBA00023242"/>
    </source>
</evidence>
<dbReference type="Gene3D" id="3.30.730.10">
    <property type="entry name" value="AP2/ERF domain"/>
    <property type="match status" value="1"/>
</dbReference>
<dbReference type="eggNOG" id="ENOG502QV3S">
    <property type="taxonomic scope" value="Eukaryota"/>
</dbReference>
<dbReference type="ExpressionAtlas" id="A0A1D6ITZ0">
    <property type="expression patterns" value="baseline and differential"/>
</dbReference>
<reference evidence="7" key="1">
    <citation type="submission" date="2015-12" db="EMBL/GenBank/DDBJ databases">
        <title>Update maize B73 reference genome by single molecule sequencing technologies.</title>
        <authorList>
            <consortium name="Maize Genome Sequencing Project"/>
            <person name="Ware D."/>
        </authorList>
    </citation>
    <scope>NUCLEOTIDE SEQUENCE</scope>
    <source>
        <tissue evidence="7">Seedling</tissue>
    </source>
</reference>
<evidence type="ECO:0000256" key="6">
    <source>
        <dbReference type="SAM" id="MobiDB-lite"/>
    </source>
</evidence>
<feature type="compositionally biased region" description="Low complexity" evidence="6">
    <location>
        <begin position="273"/>
        <end position="282"/>
    </location>
</feature>
<feature type="region of interest" description="Disordered" evidence="6">
    <location>
        <begin position="1"/>
        <end position="45"/>
    </location>
</feature>
<dbReference type="CDD" id="cd00018">
    <property type="entry name" value="AP2"/>
    <property type="match status" value="1"/>
</dbReference>
<dbReference type="PaxDb" id="4577-GRMZM2G544539_P01"/>
<dbReference type="PRINTS" id="PR00367">
    <property type="entry name" value="ETHRSPELEMNT"/>
</dbReference>
<evidence type="ECO:0000256" key="2">
    <source>
        <dbReference type="ARBA" id="ARBA00023015"/>
    </source>
</evidence>
<dbReference type="OMA" id="DEAWWPY"/>
<evidence type="ECO:0000256" key="1">
    <source>
        <dbReference type="ARBA" id="ARBA00004123"/>
    </source>
</evidence>
<name>A0A1D6ITZ0_MAIZE</name>
<keyword evidence="3" id="KW-0238">DNA-binding</keyword>
<feature type="compositionally biased region" description="Gly residues" evidence="6">
    <location>
        <begin position="26"/>
        <end position="39"/>
    </location>
</feature>
<dbReference type="PROSITE" id="PS51032">
    <property type="entry name" value="AP2_ERF"/>
    <property type="match status" value="1"/>
</dbReference>
<feature type="compositionally biased region" description="Polar residues" evidence="6">
    <location>
        <begin position="261"/>
        <end position="270"/>
    </location>
</feature>
<evidence type="ECO:0000313" key="7">
    <source>
        <dbReference type="EMBL" id="AQK39512.1"/>
    </source>
</evidence>
<keyword evidence="5" id="KW-0539">Nucleus</keyword>
<proteinExistence type="predicted"/>
<dbReference type="FunFam" id="3.30.730.10:FF:000001">
    <property type="entry name" value="Ethylene-responsive transcription factor 2"/>
    <property type="match status" value="1"/>
</dbReference>
<evidence type="ECO:0000256" key="3">
    <source>
        <dbReference type="ARBA" id="ARBA00023125"/>
    </source>
</evidence>
<feature type="region of interest" description="Disordered" evidence="6">
    <location>
        <begin position="249"/>
        <end position="282"/>
    </location>
</feature>
<dbReference type="SMR" id="A0A1D6ITZ0"/>
<dbReference type="PANTHER" id="PTHR31190">
    <property type="entry name" value="DNA-BINDING DOMAIN"/>
    <property type="match status" value="1"/>
</dbReference>
<dbReference type="Pfam" id="PF00847">
    <property type="entry name" value="AP2"/>
    <property type="match status" value="1"/>
</dbReference>
<keyword evidence="4" id="KW-0804">Transcription</keyword>
<dbReference type="InterPro" id="IPR036955">
    <property type="entry name" value="AP2/ERF_dom_sf"/>
</dbReference>
<dbReference type="InterPro" id="IPR001471">
    <property type="entry name" value="AP2/ERF_dom"/>
</dbReference>
<keyword evidence="2" id="KW-0805">Transcription regulation</keyword>
<organism evidence="7">
    <name type="scientific">Zea mays</name>
    <name type="common">Maize</name>
    <dbReference type="NCBI Taxonomy" id="4577"/>
    <lineage>
        <taxon>Eukaryota</taxon>
        <taxon>Viridiplantae</taxon>
        <taxon>Streptophyta</taxon>
        <taxon>Embryophyta</taxon>
        <taxon>Tracheophyta</taxon>
        <taxon>Spermatophyta</taxon>
        <taxon>Magnoliopsida</taxon>
        <taxon>Liliopsida</taxon>
        <taxon>Poales</taxon>
        <taxon>Poaceae</taxon>
        <taxon>PACMAD clade</taxon>
        <taxon>Panicoideae</taxon>
        <taxon>Andropogonodae</taxon>
        <taxon>Andropogoneae</taxon>
        <taxon>Tripsacinae</taxon>
        <taxon>Zea</taxon>
    </lineage>
</organism>
<evidence type="ECO:0000256" key="4">
    <source>
        <dbReference type="ARBA" id="ARBA00023163"/>
    </source>
</evidence>
<dbReference type="GO" id="GO:0003677">
    <property type="term" value="F:DNA binding"/>
    <property type="evidence" value="ECO:0007669"/>
    <property type="project" value="UniProtKB-KW"/>
</dbReference>
<dbReference type="EMBL" id="CM000786">
    <property type="protein sequence ID" value="AQK39512.1"/>
    <property type="molecule type" value="Genomic_DNA"/>
</dbReference>
<dbReference type="InParanoid" id="A0A1D6ITZ0"/>
<sequence>MCHAAVANSGEQRRRLLAADADSDGEGGGGGGGGGGAGRGEPAAVMATAAAPWQESGSRQAREMSAMVAALARVVAGSAAPPAKGPGGAGLLAQAQAQDASMAEACWPYPYAELQPHVAEPSPSRFVLHGHSATQLSEEYWPAAAAAAASSSQHRAASAGADDDELPSPPSAGGVSSSSTSASNRAAARRRYRGVRQRPWGKWAAEIRDPHKAARVWLGTFDSAEAAARAYDGAALRFRGSRAKLNFPESATLASAPRGPTTATAQQRQHPSLAPAARPARPEALLESQALPAAGTDPYSEYARFLQSGSGGGPSASSGVLPTTSVSATLLPAPPPSTAASAATAYGFGAEGEALGGYGYLSPPQSRAGSGTPPAAWASVYSSSYPPWRQKPQKELNRPNIKRQTISNTIFQVPASISTRNAP</sequence>
<accession>A0A1D6ITZ0</accession>
<dbReference type="SMART" id="SM00380">
    <property type="entry name" value="AP2"/>
    <property type="match status" value="1"/>
</dbReference>
<dbReference type="PANTHER" id="PTHR31190:SF421">
    <property type="entry name" value="ETHYLENE-RESPONSIVE TRANSCRIPTION FACTOR ERF110"/>
    <property type="match status" value="1"/>
</dbReference>
<protein>
    <submittedName>
        <fullName evidence="7">Putative AP2/EREBP transcription factor superfamily protein</fullName>
    </submittedName>
</protein>
<dbReference type="GO" id="GO:0005634">
    <property type="term" value="C:nucleus"/>
    <property type="evidence" value="ECO:0007669"/>
    <property type="project" value="UniProtKB-SubCell"/>
</dbReference>
<dbReference type="AlphaFoldDB" id="A0A1D6ITZ0"/>
<gene>
    <name evidence="7" type="ORF">ZEAMMB73_Zm00001d023535</name>
</gene>
<dbReference type="GO" id="GO:0009873">
    <property type="term" value="P:ethylene-activated signaling pathway"/>
    <property type="evidence" value="ECO:0007669"/>
    <property type="project" value="InterPro"/>
</dbReference>